<protein>
    <submittedName>
        <fullName evidence="1">Uncharacterized protein</fullName>
    </submittedName>
</protein>
<gene>
    <name evidence="1" type="ORF">Ljam_1369</name>
</gene>
<reference evidence="1 2" key="1">
    <citation type="submission" date="2015-11" db="EMBL/GenBank/DDBJ databases">
        <title>Genomic analysis of 38 Legionella species identifies large and diverse effector repertoires.</title>
        <authorList>
            <person name="Burstein D."/>
            <person name="Amaro F."/>
            <person name="Zusman T."/>
            <person name="Lifshitz Z."/>
            <person name="Cohen O."/>
            <person name="Gilbert J.A."/>
            <person name="Pupko T."/>
            <person name="Shuman H.A."/>
            <person name="Segal G."/>
        </authorList>
    </citation>
    <scope>NUCLEOTIDE SEQUENCE [LARGE SCALE GENOMIC DNA]</scope>
    <source>
        <strain evidence="1 2">JA-26-G1-E2</strain>
    </source>
</reference>
<dbReference type="PATRIC" id="fig|455.5.peg.1445"/>
<organism evidence="1 2">
    <name type="scientific">Legionella jamestowniensis</name>
    <dbReference type="NCBI Taxonomy" id="455"/>
    <lineage>
        <taxon>Bacteria</taxon>
        <taxon>Pseudomonadati</taxon>
        <taxon>Pseudomonadota</taxon>
        <taxon>Gammaproteobacteria</taxon>
        <taxon>Legionellales</taxon>
        <taxon>Legionellaceae</taxon>
        <taxon>Legionella</taxon>
    </lineage>
</organism>
<dbReference type="STRING" id="455.Ljam_1369"/>
<evidence type="ECO:0000313" key="1">
    <source>
        <dbReference type="EMBL" id="KTD07174.1"/>
    </source>
</evidence>
<dbReference type="OrthoDB" id="10019862at2"/>
<dbReference type="Proteomes" id="UP000054715">
    <property type="component" value="Unassembled WGS sequence"/>
</dbReference>
<evidence type="ECO:0000313" key="2">
    <source>
        <dbReference type="Proteomes" id="UP000054715"/>
    </source>
</evidence>
<comment type="caution">
    <text evidence="1">The sequence shown here is derived from an EMBL/GenBank/DDBJ whole genome shotgun (WGS) entry which is preliminary data.</text>
</comment>
<accession>A0A0W0UHQ3</accession>
<proteinExistence type="predicted"/>
<sequence>MYKQLYRALQQFLMGYYISIKYADIFEETLLKMAGIMTKPRRCQFGQLNDEQMFFTVKGIREDDN</sequence>
<name>A0A0W0UHQ3_9GAMM</name>
<dbReference type="RefSeq" id="WP_058449385.1">
    <property type="nucleotide sequence ID" value="NZ_CAAAJF010000007.1"/>
</dbReference>
<dbReference type="AlphaFoldDB" id="A0A0W0UHQ3"/>
<dbReference type="EMBL" id="LNYG01000013">
    <property type="protein sequence ID" value="KTD07174.1"/>
    <property type="molecule type" value="Genomic_DNA"/>
</dbReference>